<dbReference type="AlphaFoldDB" id="A0A7V9ACW5"/>
<proteinExistence type="predicted"/>
<organism evidence="1 2">
    <name type="scientific">Thermogemmata fonticola</name>
    <dbReference type="NCBI Taxonomy" id="2755323"/>
    <lineage>
        <taxon>Bacteria</taxon>
        <taxon>Pseudomonadati</taxon>
        <taxon>Planctomycetota</taxon>
        <taxon>Planctomycetia</taxon>
        <taxon>Gemmatales</taxon>
        <taxon>Gemmataceae</taxon>
        <taxon>Thermogemmata</taxon>
    </lineage>
</organism>
<dbReference type="EMBL" id="JACEFB010000011">
    <property type="protein sequence ID" value="MBA2227182.1"/>
    <property type="molecule type" value="Genomic_DNA"/>
</dbReference>
<accession>A0A7V9ACW5</accession>
<comment type="caution">
    <text evidence="1">The sequence shown here is derived from an EMBL/GenBank/DDBJ whole genome shotgun (WGS) entry which is preliminary data.</text>
</comment>
<evidence type="ECO:0000313" key="2">
    <source>
        <dbReference type="Proteomes" id="UP000542342"/>
    </source>
</evidence>
<evidence type="ECO:0000313" key="1">
    <source>
        <dbReference type="EMBL" id="MBA2227182.1"/>
    </source>
</evidence>
<dbReference type="Proteomes" id="UP000542342">
    <property type="component" value="Unassembled WGS sequence"/>
</dbReference>
<gene>
    <name evidence="1" type="ORF">H0921_13545</name>
</gene>
<protein>
    <submittedName>
        <fullName evidence="1">Uncharacterized protein</fullName>
    </submittedName>
</protein>
<keyword evidence="2" id="KW-1185">Reference proteome</keyword>
<name>A0A7V9ACW5_9BACT</name>
<reference evidence="1 2" key="1">
    <citation type="submission" date="2020-07" db="EMBL/GenBank/DDBJ databases">
        <title>Thermogemmata thermophila gen. nov., sp. nov., a novel moderate thermophilic planctomycete from a Kamchatka hot spring.</title>
        <authorList>
            <person name="Elcheninov A.G."/>
            <person name="Podosokorskaya O.A."/>
            <person name="Kovaleva O.L."/>
            <person name="Novikov A."/>
            <person name="Bonch-Osmolovskaya E.A."/>
            <person name="Toshchakov S.V."/>
            <person name="Kublanov I.V."/>
        </authorList>
    </citation>
    <scope>NUCLEOTIDE SEQUENCE [LARGE SCALE GENOMIC DNA]</scope>
    <source>
        <strain evidence="1 2">2918</strain>
    </source>
</reference>
<dbReference type="RefSeq" id="WP_194539019.1">
    <property type="nucleotide sequence ID" value="NZ_JACEFB010000011.1"/>
</dbReference>
<sequence>MNEISAKELYKLYYDTIAKCCTFNLNSYSDDELFYNLFEEFDIGVHSFFHDMSLARLSKSSLIDDVALNLSKKIREKWLSLSGSICDKTITAEQIKTDIAWQELFSLCDQLKSRLDGLK</sequence>